<protein>
    <submittedName>
        <fullName evidence="7">NLR family CARD domain containing 5</fullName>
    </submittedName>
</protein>
<dbReference type="InterPro" id="IPR032675">
    <property type="entry name" value="LRR_dom_sf"/>
</dbReference>
<dbReference type="FunFam" id="3.80.10.10:FF:000255">
    <property type="entry name" value="NLR family CARD domain containing 5"/>
    <property type="match status" value="1"/>
</dbReference>
<dbReference type="FunFam" id="1.10.533.20:FF:000001">
    <property type="entry name" value="NLR family CARD domain containing 5"/>
    <property type="match status" value="1"/>
</dbReference>
<comment type="caution">
    <text evidence="7">The sequence shown here is derived from an EMBL/GenBank/DDBJ whole genome shotgun (WGS) entry which is preliminary data.</text>
</comment>
<dbReference type="Gene3D" id="3.40.50.300">
    <property type="entry name" value="P-loop containing nucleotide triphosphate hydrolases"/>
    <property type="match status" value="1"/>
</dbReference>
<evidence type="ECO:0000313" key="7">
    <source>
        <dbReference type="EMBL" id="KAF6318761.1"/>
    </source>
</evidence>
<dbReference type="SMART" id="SM00368">
    <property type="entry name" value="LRR_RI"/>
    <property type="match status" value="14"/>
</dbReference>
<keyword evidence="4" id="KW-0067">ATP-binding</keyword>
<dbReference type="Pfam" id="PF13516">
    <property type="entry name" value="LRR_6"/>
    <property type="match status" value="6"/>
</dbReference>
<feature type="region of interest" description="Disordered" evidence="5">
    <location>
        <begin position="99"/>
        <end position="136"/>
    </location>
</feature>
<dbReference type="GO" id="GO:0045345">
    <property type="term" value="P:positive regulation of MHC class I biosynthetic process"/>
    <property type="evidence" value="ECO:0007669"/>
    <property type="project" value="TreeGrafter"/>
</dbReference>
<dbReference type="Pfam" id="PF05729">
    <property type="entry name" value="NACHT"/>
    <property type="match status" value="1"/>
</dbReference>
<proteinExistence type="predicted"/>
<evidence type="ECO:0000256" key="1">
    <source>
        <dbReference type="ARBA" id="ARBA00022614"/>
    </source>
</evidence>
<dbReference type="PANTHER" id="PTHR47189">
    <property type="entry name" value="MHC CLASS II TRANSACTIVATOR"/>
    <property type="match status" value="1"/>
</dbReference>
<dbReference type="EMBL" id="JACAGB010000017">
    <property type="protein sequence ID" value="KAF6318761.1"/>
    <property type="molecule type" value="Genomic_DNA"/>
</dbReference>
<keyword evidence="2" id="KW-0677">Repeat</keyword>
<dbReference type="InterPro" id="IPR041267">
    <property type="entry name" value="NLRP_HD2"/>
</dbReference>
<feature type="compositionally biased region" description="Basic and acidic residues" evidence="5">
    <location>
        <begin position="819"/>
        <end position="838"/>
    </location>
</feature>
<dbReference type="Pfam" id="PF17776">
    <property type="entry name" value="NLRC4_HD2"/>
    <property type="match status" value="1"/>
</dbReference>
<dbReference type="InterPro" id="IPR007111">
    <property type="entry name" value="NACHT_NTPase"/>
</dbReference>
<keyword evidence="8" id="KW-1185">Reference proteome</keyword>
<dbReference type="SMART" id="SM00367">
    <property type="entry name" value="LRR_CC"/>
    <property type="match status" value="8"/>
</dbReference>
<evidence type="ECO:0000313" key="8">
    <source>
        <dbReference type="Proteomes" id="UP000558488"/>
    </source>
</evidence>
<keyword evidence="3" id="KW-0547">Nucleotide-binding</keyword>
<dbReference type="GO" id="GO:0005524">
    <property type="term" value="F:ATP binding"/>
    <property type="evidence" value="ECO:0007669"/>
    <property type="project" value="UniProtKB-KW"/>
</dbReference>
<dbReference type="InterPro" id="IPR001611">
    <property type="entry name" value="Leu-rich_rpt"/>
</dbReference>
<dbReference type="SUPFAM" id="SSF52047">
    <property type="entry name" value="RNI-like"/>
    <property type="match status" value="3"/>
</dbReference>
<sequence length="1828" mass="200145">MDPISFKLGTKNQWGELVSLLSDHPEWLNAKVKFFLPNMDLGSRAEGPGPAQRVLLQLRELRSQGRVTWRAFIHCVCMELDVPLELEVRLMSTWGHGDGFPGPPEMGAESQPEPQLPLGLKRPHQSCGSSPRRKQLRRQQFELARRYLEQLKTWAQQRHGGQLPGPGQPLAFPEAYVPPILQWSRATAPFRAREGAEDGADVRLQDLFGPGAGDRGPRVMVLLGKAGTGKTTLARWLCQRWAAGQLDRFLALFLFEFRQLNLLAEAPTLPQLLFHLGLRPEEDPDAVLQFLEWSAKQVLLVFDGLDEALHPDPRPGAPGPALALFSGLCRGALLPGCRVLATSRPGKLPDCLPAEAATVHLWGFDGPRVEEYVGRFFGDRPAREAALAELRANGHLRSMCAVPALCRIACLCLRHLLPGMSPGQSAALLPTVTQTYVQMVLALSPRGHWTPEALRGLGKVALGGLEAGKVIFSATDIPPSVMALGAALGLLTSFGACTGPGQRETGYAFTHLSLQEFLAALHLMASPTVDEDTLARHVTLHSRWVLRTKARLGLWDHLPAFLAGLASPACHPFLAQLAEQGEGWVRAKQATVLQALRRLATRRHTGPKVVELCHCVGETQEPELASLVARSFPGQLSFHNFLLSYADLAALTNVLGHREAPIHLEFEGCPLEPRCPEALAGCGQVESLSFKSRKCGDAFAEALSRSLPTMGSLKKLGLAGSKITAQGICQLVQALPLCPHLEEVSFQDNQLKHEELLNIMEVLPRLPRLRKLDLSHNKVSMTTQLSLTKMAVTCPTIRTLQVREADLIILLSPPPETAAEERPGSPDARGDASQKEAQPRSLALRLPKCRLTVQDVEVLIAQLQEGPRLEEVDLSGNQLKDEGCRLVAEAAPQLRITGKLDLSDNGLSLAGLPCVLRAVGTCRSLADLHISLLHKTVVLTFTSELEEQEETQERAAFLDSLMLQTSSELPPCSPRIRLTHCGLQAEHLEQLCKALEGSCCPGHLDLSRNALGDEGAAQLPLWLPALGPLQSLDLSENGLSLDAALSLARCFSELPWLLQLDISFESQHIILRGGRRARHPPAGSPPPECPAQGRPSGFGQRCVPRSFCLSECGLEPPNLTCLCEALEKCPGPLEVRLSRVVLSDQSLDTLLRHLPWLPQLRLLQLSQTPLPPRSPFLLANLLSLCPHVEKVALRSFQEATLHFKSSEEQRGGRCGRFTGCGLSQMHVEHLCELLRKCEDLGQLDLSANQLGDGGLRSLLMCLPRLPISGSLDLSGNSISPEGALCLVETLPSCPRIREASVDLGSQQSFRIHLSRQEETRKTLRLRECSFRPEHMARLAFGLGQAPHLTELTLSRCGLGLQDLTHLLFLLPPPEGLLRLRVEEPWMGRVGLLTLLDVCAQALGNVTEISISESQQQLCLQLRFPPQENPDAMAHRLALCVLETHHSLLARQLMEACIWLQQLSLSQVNLCRTSCLLLRSFLPALSELKTFRLASSCVSSEGLAPLASALSLCDHLEELDLSNNQLGEAATQVLMALKCKSRLKRLDLSHFPLDDSTLAVLTRELRCMTRLQSLCLSHNQMGDKGARHLAAVLPRLPELRRIDLSANGIGRAGGVRLVKSLALCKHLEELLLSCNAMGDLITLKLTLGLAQRLRVLHLRSSRLGPAEALSLGLALDGCPRLEEISLAENSLAGQVLHFHQGLPLLRQIDLVSCEIDDQAAQLLIASFALCPALEEILLSWNLLGDEAAAKLAQVLPRLQRLKSVDLEKNRITAYGAWLLAEGLAENAGIHVIRLWNNRIPPDVARHLQSREPRLDFAFFPSERPAPAGT</sequence>
<evidence type="ECO:0000256" key="2">
    <source>
        <dbReference type="ARBA" id="ARBA00022737"/>
    </source>
</evidence>
<dbReference type="Pfam" id="PF18461">
    <property type="entry name" value="Atypical_Card"/>
    <property type="match status" value="1"/>
</dbReference>
<evidence type="ECO:0000256" key="3">
    <source>
        <dbReference type="ARBA" id="ARBA00022741"/>
    </source>
</evidence>
<dbReference type="GO" id="GO:0045348">
    <property type="term" value="P:positive regulation of MHC class II biosynthetic process"/>
    <property type="evidence" value="ECO:0007669"/>
    <property type="project" value="TreeGrafter"/>
</dbReference>
<feature type="domain" description="NACHT" evidence="6">
    <location>
        <begin position="218"/>
        <end position="346"/>
    </location>
</feature>
<dbReference type="InterPro" id="IPR006553">
    <property type="entry name" value="Leu-rich_rpt_Cys-con_subtyp"/>
</dbReference>
<dbReference type="InterPro" id="IPR041210">
    <property type="entry name" value="NLRC5_atypical_Card"/>
</dbReference>
<dbReference type="GO" id="GO:0045944">
    <property type="term" value="P:positive regulation of transcription by RNA polymerase II"/>
    <property type="evidence" value="ECO:0007669"/>
    <property type="project" value="TreeGrafter"/>
</dbReference>
<dbReference type="SUPFAM" id="SSF52540">
    <property type="entry name" value="P-loop containing nucleoside triphosphate hydrolases"/>
    <property type="match status" value="1"/>
</dbReference>
<evidence type="ECO:0000256" key="4">
    <source>
        <dbReference type="ARBA" id="ARBA00022840"/>
    </source>
</evidence>
<dbReference type="Gene3D" id="1.10.533.20">
    <property type="match status" value="1"/>
</dbReference>
<accession>A0A7J7V157</accession>
<feature type="region of interest" description="Disordered" evidence="5">
    <location>
        <begin position="813"/>
        <end position="839"/>
    </location>
</feature>
<keyword evidence="1" id="KW-0433">Leucine-rich repeat</keyword>
<dbReference type="OrthoDB" id="120976at2759"/>
<organism evidence="7 8">
    <name type="scientific">Pipistrellus kuhlii</name>
    <name type="common">Kuhl's pipistrelle</name>
    <dbReference type="NCBI Taxonomy" id="59472"/>
    <lineage>
        <taxon>Eukaryota</taxon>
        <taxon>Metazoa</taxon>
        <taxon>Chordata</taxon>
        <taxon>Craniata</taxon>
        <taxon>Vertebrata</taxon>
        <taxon>Euteleostomi</taxon>
        <taxon>Mammalia</taxon>
        <taxon>Eutheria</taxon>
        <taxon>Laurasiatheria</taxon>
        <taxon>Chiroptera</taxon>
        <taxon>Yangochiroptera</taxon>
        <taxon>Vespertilionidae</taxon>
        <taxon>Pipistrellus</taxon>
    </lineage>
</organism>
<evidence type="ECO:0000256" key="5">
    <source>
        <dbReference type="SAM" id="MobiDB-lite"/>
    </source>
</evidence>
<dbReference type="Gene3D" id="3.80.10.10">
    <property type="entry name" value="Ribonuclease Inhibitor"/>
    <property type="match status" value="8"/>
</dbReference>
<name>A0A7J7V157_PIPKU</name>
<evidence type="ECO:0000259" key="6">
    <source>
        <dbReference type="PROSITE" id="PS50837"/>
    </source>
</evidence>
<feature type="region of interest" description="Disordered" evidence="5">
    <location>
        <begin position="1075"/>
        <end position="1095"/>
    </location>
</feature>
<reference evidence="7 8" key="1">
    <citation type="journal article" date="2020" name="Nature">
        <title>Six reference-quality genomes reveal evolution of bat adaptations.</title>
        <authorList>
            <person name="Jebb D."/>
            <person name="Huang Z."/>
            <person name="Pippel M."/>
            <person name="Hughes G.M."/>
            <person name="Lavrichenko K."/>
            <person name="Devanna P."/>
            <person name="Winkler S."/>
            <person name="Jermiin L.S."/>
            <person name="Skirmuntt E.C."/>
            <person name="Katzourakis A."/>
            <person name="Burkitt-Gray L."/>
            <person name="Ray D.A."/>
            <person name="Sullivan K.A.M."/>
            <person name="Roscito J.G."/>
            <person name="Kirilenko B.M."/>
            <person name="Davalos L.M."/>
            <person name="Corthals A.P."/>
            <person name="Power M.L."/>
            <person name="Jones G."/>
            <person name="Ransome R.D."/>
            <person name="Dechmann D.K.N."/>
            <person name="Locatelli A.G."/>
            <person name="Puechmaille S.J."/>
            <person name="Fedrigo O."/>
            <person name="Jarvis E.D."/>
            <person name="Hiller M."/>
            <person name="Vernes S.C."/>
            <person name="Myers E.W."/>
            <person name="Teeling E.C."/>
        </authorList>
    </citation>
    <scope>NUCLEOTIDE SEQUENCE [LARGE SCALE GENOMIC DNA]</scope>
    <source>
        <strain evidence="7">MPipKuh1</strain>
        <tissue evidence="7">Flight muscle</tissue>
    </source>
</reference>
<gene>
    <name evidence="7" type="ORF">mPipKuh1_012416</name>
</gene>
<dbReference type="PROSITE" id="PS50837">
    <property type="entry name" value="NACHT"/>
    <property type="match status" value="1"/>
</dbReference>
<dbReference type="Proteomes" id="UP000558488">
    <property type="component" value="Unassembled WGS sequence"/>
</dbReference>
<dbReference type="PANTHER" id="PTHR47189:SF1">
    <property type="entry name" value="MHC CLASS II TRANSACTIVATOR"/>
    <property type="match status" value="1"/>
</dbReference>
<dbReference type="InterPro" id="IPR027417">
    <property type="entry name" value="P-loop_NTPase"/>
</dbReference>
<dbReference type="PRINTS" id="PR00364">
    <property type="entry name" value="DISEASERSIST"/>
</dbReference>